<dbReference type="GeneID" id="63737094"/>
<keyword evidence="1" id="KW-0670">Pyruvate</keyword>
<dbReference type="GO" id="GO:0016829">
    <property type="term" value="F:lyase activity"/>
    <property type="evidence" value="ECO:0007669"/>
    <property type="project" value="UniProtKB-KW"/>
</dbReference>
<dbReference type="OrthoDB" id="1856718at2759"/>
<evidence type="ECO:0000313" key="2">
    <source>
        <dbReference type="Proteomes" id="UP000030816"/>
    </source>
</evidence>
<protein>
    <submittedName>
        <fullName evidence="1">Pyruvate formate lyase activating enzyme</fullName>
    </submittedName>
</protein>
<evidence type="ECO:0000313" key="1">
    <source>
        <dbReference type="EMBL" id="KHN99786.1"/>
    </source>
</evidence>
<dbReference type="STRING" id="1081103.A0A0B2WUR5"/>
<sequence length="123" mass="13566">MQTDGDHGDATSHDDNRLDVPAVVRAMDARFSSLPSSRMTRTRRYQTLSSRDEAEERSLAHAHLRNCNLCPRLRGVNRYEKTGLCLIGDKAKAKANVTAPHFGEGGISVPENAMHLVSPHKTS</sequence>
<dbReference type="RefSeq" id="XP_040680852.1">
    <property type="nucleotide sequence ID" value="XM_040821438.1"/>
</dbReference>
<reference evidence="1 2" key="1">
    <citation type="journal article" date="2014" name="Proc. Natl. Acad. Sci. U.S.A.">
        <title>Trajectory and genomic determinants of fungal-pathogen speciation and host adaptation.</title>
        <authorList>
            <person name="Hu X."/>
            <person name="Xiao G."/>
            <person name="Zheng P."/>
            <person name="Shang Y."/>
            <person name="Su Y."/>
            <person name="Zhang X."/>
            <person name="Liu X."/>
            <person name="Zhan S."/>
            <person name="St Leger R.J."/>
            <person name="Wang C."/>
        </authorList>
    </citation>
    <scope>NUCLEOTIDE SEQUENCE [LARGE SCALE GENOMIC DNA]</scope>
    <source>
        <strain evidence="1 2">ARSEF 1941</strain>
    </source>
</reference>
<keyword evidence="1" id="KW-0456">Lyase</keyword>
<keyword evidence="2" id="KW-1185">Reference proteome</keyword>
<comment type="caution">
    <text evidence="1">The sequence shown here is derived from an EMBL/GenBank/DDBJ whole genome shotgun (WGS) entry which is preliminary data.</text>
</comment>
<dbReference type="EMBL" id="AZHE01000004">
    <property type="protein sequence ID" value="KHN99786.1"/>
    <property type="molecule type" value="Genomic_DNA"/>
</dbReference>
<accession>A0A0B2WUR5</accession>
<dbReference type="AlphaFoldDB" id="A0A0B2WUR5"/>
<dbReference type="HOGENOM" id="CLU_2015797_0_0_1"/>
<proteinExistence type="predicted"/>
<dbReference type="Proteomes" id="UP000030816">
    <property type="component" value="Unassembled WGS sequence"/>
</dbReference>
<organism evidence="1 2">
    <name type="scientific">Metarhizium album (strain ARSEF 1941)</name>
    <dbReference type="NCBI Taxonomy" id="1081103"/>
    <lineage>
        <taxon>Eukaryota</taxon>
        <taxon>Fungi</taxon>
        <taxon>Dikarya</taxon>
        <taxon>Ascomycota</taxon>
        <taxon>Pezizomycotina</taxon>
        <taxon>Sordariomycetes</taxon>
        <taxon>Hypocreomycetidae</taxon>
        <taxon>Hypocreales</taxon>
        <taxon>Clavicipitaceae</taxon>
        <taxon>Metarhizium</taxon>
    </lineage>
</organism>
<gene>
    <name evidence="1" type="ORF">MAM_02639</name>
</gene>
<name>A0A0B2WUR5_METAS</name>